<dbReference type="GO" id="GO:0016755">
    <property type="term" value="F:aminoacyltransferase activity"/>
    <property type="evidence" value="ECO:0007669"/>
    <property type="project" value="InterPro"/>
</dbReference>
<evidence type="ECO:0000313" key="1">
    <source>
        <dbReference type="EMBL" id="PWY54281.1"/>
    </source>
</evidence>
<dbReference type="RefSeq" id="WP_110143865.1">
    <property type="nucleotide sequence ID" value="NZ_QHJG01000038.1"/>
</dbReference>
<dbReference type="OrthoDB" id="5653377at2"/>
<dbReference type="InterPro" id="IPR038622">
    <property type="entry name" value="CDPS_sf"/>
</dbReference>
<reference evidence="2 4" key="2">
    <citation type="submission" date="2018-12" db="EMBL/GenBank/DDBJ databases">
        <title>Legionella sp,whole genome shotgun sequence.</title>
        <authorList>
            <person name="Wu H."/>
        </authorList>
    </citation>
    <scope>NUCLEOTIDE SEQUENCE [LARGE SCALE GENOMIC DNA]</scope>
    <source>
        <strain evidence="2">Km489</strain>
        <strain evidence="4">km489</strain>
    </source>
</reference>
<dbReference type="Proteomes" id="UP000287374">
    <property type="component" value="Unassembled WGS sequence"/>
</dbReference>
<dbReference type="EMBL" id="RZGX01000006">
    <property type="protein sequence ID" value="RUR24064.1"/>
    <property type="molecule type" value="Genomic_DNA"/>
</dbReference>
<proteinExistence type="predicted"/>
<accession>A0A317TXT1</accession>
<sequence>MPKIKGPKDGKIITASFDSKDSSKSRFPSLKTTNDLVLLSIKGNEYCAGGFLAAIVKQAVDMHQTGPDYTGVKGKATFLIADEIYWHNLKEDSSSGDNEDALKKNAIELGDLYFKANLGAFLAPLGLTENDFDTRYPNKTVDEKIEIINKLAADTGKNFEIVRWHNWVSQNNFNEILKEIIPLYSSVEGLKVTIDKVSSEFASRHAGEGDNRELWLHRSEGYLTEESPSIMLLAAALGYNFIIYPGSILPPFEATKGYFVVDNHVARIEKGENIKNECNHNKFCIHVENPSRLVNWLEVNFKRSHENLPVKEAMTRSNISFFASRSGPKAKESLHREQGVLKNIFSANEIEEHASALALLPQNKADSSSTIRGINQVAQQDIHSGRNQANSNPSSASLTQIFAGITQGVLASDLPMAEKVGFLTELVDAYAKRPDPNYYNSQKMSIM</sequence>
<evidence type="ECO:0000313" key="2">
    <source>
        <dbReference type="EMBL" id="RUR24064.1"/>
    </source>
</evidence>
<comment type="caution">
    <text evidence="1">The sequence shown here is derived from an EMBL/GenBank/DDBJ whole genome shotgun (WGS) entry which is preliminary data.</text>
</comment>
<keyword evidence="4" id="KW-1185">Reference proteome</keyword>
<gene>
    <name evidence="1" type="ORF">DGG96_17675</name>
    <name evidence="2" type="ORF">ELY20_05730</name>
</gene>
<name>A0A317TXT1_9GAMM</name>
<evidence type="ECO:0000313" key="4">
    <source>
        <dbReference type="Proteomes" id="UP000287374"/>
    </source>
</evidence>
<reference evidence="1 3" key="1">
    <citation type="submission" date="2018-05" db="EMBL/GenBank/DDBJ databases">
        <title>Legionella qingyii sp.nov., whole genome shotgun sequence.</title>
        <authorList>
            <person name="Wu H."/>
            <person name="Zhu Q."/>
            <person name="Hu C."/>
        </authorList>
    </citation>
    <scope>NUCLEOTIDE SEQUENCE [LARGE SCALE GENOMIC DNA]</scope>
    <source>
        <strain evidence="1 3">HEB18</strain>
    </source>
</reference>
<dbReference type="Gene3D" id="3.40.50.11710">
    <property type="entry name" value="Cyclodipeptide synthase"/>
    <property type="match status" value="1"/>
</dbReference>
<evidence type="ECO:0000313" key="3">
    <source>
        <dbReference type="Proteomes" id="UP000247152"/>
    </source>
</evidence>
<dbReference type="EMBL" id="QHJG01000038">
    <property type="protein sequence ID" value="PWY54281.1"/>
    <property type="molecule type" value="Genomic_DNA"/>
</dbReference>
<dbReference type="AlphaFoldDB" id="A0A317TXT1"/>
<organism evidence="1 3">
    <name type="scientific">Legionella qingyii</name>
    <dbReference type="NCBI Taxonomy" id="2184757"/>
    <lineage>
        <taxon>Bacteria</taxon>
        <taxon>Pseudomonadati</taxon>
        <taxon>Pseudomonadota</taxon>
        <taxon>Gammaproteobacteria</taxon>
        <taxon>Legionellales</taxon>
        <taxon>Legionellaceae</taxon>
        <taxon>Legionella</taxon>
    </lineage>
</organism>
<dbReference type="Proteomes" id="UP000247152">
    <property type="component" value="Unassembled WGS sequence"/>
</dbReference>
<protein>
    <submittedName>
        <fullName evidence="1">Uncharacterized protein</fullName>
    </submittedName>
</protein>